<dbReference type="GO" id="GO:0003677">
    <property type="term" value="F:DNA binding"/>
    <property type="evidence" value="ECO:0007669"/>
    <property type="project" value="UniProtKB-KW"/>
</dbReference>
<keyword evidence="1" id="KW-0479">Metal-binding</keyword>
<keyword evidence="2" id="KW-0863">Zinc-finger</keyword>
<dbReference type="FunFam" id="3.30.70.330:FF:000678">
    <property type="entry name" value="zinc finger CCCH domain-containing protein 53-like isoform X2"/>
    <property type="match status" value="1"/>
</dbReference>
<dbReference type="InterPro" id="IPR000504">
    <property type="entry name" value="RRM_dom"/>
</dbReference>
<feature type="compositionally biased region" description="Polar residues" evidence="7">
    <location>
        <begin position="278"/>
        <end position="304"/>
    </location>
</feature>
<dbReference type="Gene3D" id="3.30.70.330">
    <property type="match status" value="1"/>
</dbReference>
<protein>
    <recommendedName>
        <fullName evidence="8">RRM domain-containing protein</fullName>
    </recommendedName>
</protein>
<evidence type="ECO:0000256" key="2">
    <source>
        <dbReference type="ARBA" id="ARBA00022771"/>
    </source>
</evidence>
<dbReference type="Proteomes" id="UP000306102">
    <property type="component" value="Unassembled WGS sequence"/>
</dbReference>
<feature type="region of interest" description="Disordered" evidence="7">
    <location>
        <begin position="278"/>
        <end position="331"/>
    </location>
</feature>
<evidence type="ECO:0000256" key="1">
    <source>
        <dbReference type="ARBA" id="ARBA00022723"/>
    </source>
</evidence>
<dbReference type="InterPro" id="IPR012677">
    <property type="entry name" value="Nucleotide-bd_a/b_plait_sf"/>
</dbReference>
<evidence type="ECO:0000313" key="9">
    <source>
        <dbReference type="EMBL" id="THG14945.1"/>
    </source>
</evidence>
<dbReference type="InterPro" id="IPR027408">
    <property type="entry name" value="PNPase/RNase_PH_dom_sf"/>
</dbReference>
<dbReference type="PANTHER" id="PTHR24009:SF11">
    <property type="entry name" value="ZINC FINGER CCCH DOMAIN-CONTAINING PROTEIN 53-LIKE"/>
    <property type="match status" value="1"/>
</dbReference>
<evidence type="ECO:0000313" key="10">
    <source>
        <dbReference type="Proteomes" id="UP000306102"/>
    </source>
</evidence>
<proteinExistence type="predicted"/>
<keyword evidence="5" id="KW-0238">DNA-binding</keyword>
<dbReference type="InterPro" id="IPR034365">
    <property type="entry name" value="AtC3H46-like_RRM"/>
</dbReference>
<dbReference type="AlphaFoldDB" id="A0A4S4EGJ4"/>
<reference evidence="9 10" key="1">
    <citation type="journal article" date="2018" name="Proc. Natl. Acad. Sci. U.S.A.">
        <title>Draft genome sequence of Camellia sinensis var. sinensis provides insights into the evolution of the tea genome and tea quality.</title>
        <authorList>
            <person name="Wei C."/>
            <person name="Yang H."/>
            <person name="Wang S."/>
            <person name="Zhao J."/>
            <person name="Liu C."/>
            <person name="Gao L."/>
            <person name="Xia E."/>
            <person name="Lu Y."/>
            <person name="Tai Y."/>
            <person name="She G."/>
            <person name="Sun J."/>
            <person name="Cao H."/>
            <person name="Tong W."/>
            <person name="Gao Q."/>
            <person name="Li Y."/>
            <person name="Deng W."/>
            <person name="Jiang X."/>
            <person name="Wang W."/>
            <person name="Chen Q."/>
            <person name="Zhang S."/>
            <person name="Li H."/>
            <person name="Wu J."/>
            <person name="Wang P."/>
            <person name="Li P."/>
            <person name="Shi C."/>
            <person name="Zheng F."/>
            <person name="Jian J."/>
            <person name="Huang B."/>
            <person name="Shan D."/>
            <person name="Shi M."/>
            <person name="Fang C."/>
            <person name="Yue Y."/>
            <person name="Li F."/>
            <person name="Li D."/>
            <person name="Wei S."/>
            <person name="Han B."/>
            <person name="Jiang C."/>
            <person name="Yin Y."/>
            <person name="Xia T."/>
            <person name="Zhang Z."/>
            <person name="Bennetzen J.L."/>
            <person name="Zhao S."/>
            <person name="Wan X."/>
        </authorList>
    </citation>
    <scope>NUCLEOTIDE SEQUENCE [LARGE SCALE GENOMIC DNA]</scope>
    <source>
        <strain evidence="10">cv. Shuchazao</strain>
        <tissue evidence="9">Leaf</tissue>
    </source>
</reference>
<keyword evidence="6" id="KW-0175">Coiled coil</keyword>
<dbReference type="GO" id="GO:0008270">
    <property type="term" value="F:zinc ion binding"/>
    <property type="evidence" value="ECO:0007669"/>
    <property type="project" value="UniProtKB-KW"/>
</dbReference>
<comment type="caution">
    <text evidence="9">The sequence shown here is derived from an EMBL/GenBank/DDBJ whole genome shotgun (WGS) entry which is preliminary data.</text>
</comment>
<keyword evidence="3" id="KW-0862">Zinc</keyword>
<evidence type="ECO:0000259" key="8">
    <source>
        <dbReference type="SMART" id="SM00360"/>
    </source>
</evidence>
<dbReference type="Gene3D" id="3.30.230.70">
    <property type="entry name" value="GHMP Kinase, N-terminal domain"/>
    <property type="match status" value="1"/>
</dbReference>
<dbReference type="SUPFAM" id="SSF54211">
    <property type="entry name" value="Ribosomal protein S5 domain 2-like"/>
    <property type="match status" value="1"/>
</dbReference>
<feature type="region of interest" description="Disordered" evidence="7">
    <location>
        <begin position="434"/>
        <end position="453"/>
    </location>
</feature>
<dbReference type="InterPro" id="IPR020568">
    <property type="entry name" value="Ribosomal_Su5_D2-typ_SF"/>
</dbReference>
<gene>
    <name evidence="9" type="ORF">TEA_018954</name>
</gene>
<dbReference type="SMART" id="SM00360">
    <property type="entry name" value="RRM"/>
    <property type="match status" value="1"/>
</dbReference>
<evidence type="ECO:0000256" key="4">
    <source>
        <dbReference type="ARBA" id="ARBA00022884"/>
    </source>
</evidence>
<name>A0A4S4EGJ4_CAMSN</name>
<feature type="domain" description="RRM" evidence="8">
    <location>
        <begin position="86"/>
        <end position="156"/>
    </location>
</feature>
<dbReference type="InterPro" id="IPR035979">
    <property type="entry name" value="RBD_domain_sf"/>
</dbReference>
<dbReference type="PANTHER" id="PTHR24009">
    <property type="entry name" value="RNA-BINDING (RRM/RBD/RNP MOTIFS)"/>
    <property type="match status" value="1"/>
</dbReference>
<evidence type="ECO:0000256" key="3">
    <source>
        <dbReference type="ARBA" id="ARBA00022833"/>
    </source>
</evidence>
<organism evidence="9 10">
    <name type="scientific">Camellia sinensis var. sinensis</name>
    <name type="common">China tea</name>
    <dbReference type="NCBI Taxonomy" id="542762"/>
    <lineage>
        <taxon>Eukaryota</taxon>
        <taxon>Viridiplantae</taxon>
        <taxon>Streptophyta</taxon>
        <taxon>Embryophyta</taxon>
        <taxon>Tracheophyta</taxon>
        <taxon>Spermatophyta</taxon>
        <taxon>Magnoliopsida</taxon>
        <taxon>eudicotyledons</taxon>
        <taxon>Gunneridae</taxon>
        <taxon>Pentapetalae</taxon>
        <taxon>asterids</taxon>
        <taxon>Ericales</taxon>
        <taxon>Theaceae</taxon>
        <taxon>Camellia</taxon>
    </lineage>
</organism>
<keyword evidence="4" id="KW-0694">RNA-binding</keyword>
<keyword evidence="10" id="KW-1185">Reference proteome</keyword>
<evidence type="ECO:0000256" key="6">
    <source>
        <dbReference type="SAM" id="Coils"/>
    </source>
</evidence>
<feature type="coiled-coil region" evidence="6">
    <location>
        <begin position="211"/>
        <end position="238"/>
    </location>
</feature>
<evidence type="ECO:0000256" key="7">
    <source>
        <dbReference type="SAM" id="MobiDB-lite"/>
    </source>
</evidence>
<evidence type="ECO:0000256" key="5">
    <source>
        <dbReference type="ARBA" id="ARBA00023125"/>
    </source>
</evidence>
<dbReference type="GO" id="GO:0003723">
    <property type="term" value="F:RNA binding"/>
    <property type="evidence" value="ECO:0007669"/>
    <property type="project" value="UniProtKB-KW"/>
</dbReference>
<dbReference type="SUPFAM" id="SSF54928">
    <property type="entry name" value="RNA-binding domain, RBD"/>
    <property type="match status" value="1"/>
</dbReference>
<accession>A0A4S4EGJ4</accession>
<dbReference type="EMBL" id="SDRB02005015">
    <property type="protein sequence ID" value="THG14945.1"/>
    <property type="molecule type" value="Genomic_DNA"/>
</dbReference>
<dbReference type="CDD" id="cd12458">
    <property type="entry name" value="RRM_AtC3H46_like"/>
    <property type="match status" value="1"/>
</dbReference>
<sequence length="453" mass="50815">MEQRLANTLRMTVNEKKFIETALLSDLRVDGRRPFDYRRLTIKFGRSAAVTLMIGDEYLKFGCCRTERNDFSATGFGGNANSCSRQIYLTFPADSTFREEDVANYFSKFGPAQGVRIPYQQKQMFGFVTFLYLETVKIILAKGNPHFVCDSCVLVKPYKEKGKILDKKQQHHQLERGEFSSCLSPSGIDSGGPYDLPIGPSMFYNTPEIMLRRKLEEQAELQQAIELHERRLMNLQLMDLKNHHHSHQFQTNMVPNIPIASPAQPHLHINQSLAFRSDGVNQEASEENYSSPAASNSLTVATERQQQHQQQDAKEACNNSNARDSGDSKEQFSNLEDADLHESLEHILPDNLFASPIKSAGEHYSIFSTASPEADDSTLVTTTSSNNIPMLPTTSTLNMASLLSCSFQMPRASVIPWIITQKKEWRSSLKRNKKVASGMKGGGPHCHMGADAI</sequence>